<dbReference type="PROSITE" id="PS51459">
    <property type="entry name" value="FIDO"/>
    <property type="match status" value="1"/>
</dbReference>
<dbReference type="RefSeq" id="WP_151867322.1">
    <property type="nucleotide sequence ID" value="NZ_WBZB01000079.1"/>
</dbReference>
<evidence type="ECO:0000313" key="3">
    <source>
        <dbReference type="Proteomes" id="UP000465601"/>
    </source>
</evidence>
<dbReference type="Pfam" id="PF02661">
    <property type="entry name" value="Fic"/>
    <property type="match status" value="1"/>
</dbReference>
<organism evidence="2 3">
    <name type="scientific">Alkaliphilus serpentinus</name>
    <dbReference type="NCBI Taxonomy" id="1482731"/>
    <lineage>
        <taxon>Bacteria</taxon>
        <taxon>Bacillati</taxon>
        <taxon>Bacillota</taxon>
        <taxon>Clostridia</taxon>
        <taxon>Peptostreptococcales</taxon>
        <taxon>Natronincolaceae</taxon>
        <taxon>Alkaliphilus</taxon>
    </lineage>
</organism>
<proteinExistence type="predicted"/>
<dbReference type="PANTHER" id="PTHR39426">
    <property type="entry name" value="HOMOLOGY TO DEATH-ON-CURING PROTEIN OF PHAGE P1"/>
    <property type="match status" value="1"/>
</dbReference>
<gene>
    <name evidence="2" type="ORF">F8153_15840</name>
</gene>
<dbReference type="NCBIfam" id="TIGR01550">
    <property type="entry name" value="DOC_P1"/>
    <property type="match status" value="1"/>
</dbReference>
<dbReference type="PIRSF" id="PIRSF018297">
    <property type="entry name" value="Doc"/>
    <property type="match status" value="1"/>
</dbReference>
<sequence length="125" mass="13950">MILLTSQEIISIHSKLIVKTGGLDGLRDIGLLESAVASANNAFAEVEQYPTIEEKSARLAFAIVNNHSFLDGNKRIGILTMLMTLKLNNVKIAYTQQELIDLGLSIADGTYKYDNILEWIINHRY</sequence>
<dbReference type="InterPro" id="IPR003812">
    <property type="entry name" value="Fido"/>
</dbReference>
<dbReference type="OrthoDB" id="9802752at2"/>
<dbReference type="Gene3D" id="1.20.120.1870">
    <property type="entry name" value="Fic/DOC protein, Fido domain"/>
    <property type="match status" value="1"/>
</dbReference>
<keyword evidence="3" id="KW-1185">Reference proteome</keyword>
<protein>
    <submittedName>
        <fullName evidence="2">Type II toxin-antitoxin system death-on-curing family toxin</fullName>
    </submittedName>
</protein>
<accession>A0A833HKZ2</accession>
<dbReference type="InterPro" id="IPR053737">
    <property type="entry name" value="Type_II_TA_Toxin"/>
</dbReference>
<evidence type="ECO:0000259" key="1">
    <source>
        <dbReference type="PROSITE" id="PS51459"/>
    </source>
</evidence>
<evidence type="ECO:0000313" key="2">
    <source>
        <dbReference type="EMBL" id="KAB3524770.1"/>
    </source>
</evidence>
<dbReference type="InterPro" id="IPR036597">
    <property type="entry name" value="Fido-like_dom_sf"/>
</dbReference>
<comment type="caution">
    <text evidence="2">The sequence shown here is derived from an EMBL/GenBank/DDBJ whole genome shotgun (WGS) entry which is preliminary data.</text>
</comment>
<name>A0A833HKZ2_9FIRM</name>
<dbReference type="GO" id="GO:0016301">
    <property type="term" value="F:kinase activity"/>
    <property type="evidence" value="ECO:0007669"/>
    <property type="project" value="InterPro"/>
</dbReference>
<dbReference type="PANTHER" id="PTHR39426:SF1">
    <property type="entry name" value="HOMOLOGY TO DEATH-ON-CURING PROTEIN OF PHAGE P1"/>
    <property type="match status" value="1"/>
</dbReference>
<feature type="domain" description="Fido" evidence="1">
    <location>
        <begin position="4"/>
        <end position="122"/>
    </location>
</feature>
<dbReference type="SUPFAM" id="SSF140931">
    <property type="entry name" value="Fic-like"/>
    <property type="match status" value="1"/>
</dbReference>
<dbReference type="EMBL" id="WBZB01000079">
    <property type="protein sequence ID" value="KAB3524770.1"/>
    <property type="molecule type" value="Genomic_DNA"/>
</dbReference>
<dbReference type="Proteomes" id="UP000465601">
    <property type="component" value="Unassembled WGS sequence"/>
</dbReference>
<dbReference type="InterPro" id="IPR006440">
    <property type="entry name" value="Doc"/>
</dbReference>
<reference evidence="2 3" key="1">
    <citation type="submission" date="2019-10" db="EMBL/GenBank/DDBJ databases">
        <title>Alkaliphilus serpentinus sp. nov. and Alkaliphilus pronyensis sp. nov., two novel anaerobic alkaliphilic species isolated from the serpentinized-hosted hydrothermal field of the Prony Bay (New Caledonia).</title>
        <authorList>
            <person name="Postec A."/>
        </authorList>
    </citation>
    <scope>NUCLEOTIDE SEQUENCE [LARGE SCALE GENOMIC DNA]</scope>
    <source>
        <strain evidence="2 3">LacT</strain>
    </source>
</reference>
<dbReference type="AlphaFoldDB" id="A0A833HKZ2"/>